<feature type="domain" description="Imelysin-like" evidence="4">
    <location>
        <begin position="52"/>
        <end position="408"/>
    </location>
</feature>
<dbReference type="Pfam" id="PF09375">
    <property type="entry name" value="Peptidase_M75"/>
    <property type="match status" value="1"/>
</dbReference>
<dbReference type="InterPro" id="IPR038352">
    <property type="entry name" value="Imelysin_sf"/>
</dbReference>
<dbReference type="CDD" id="cd14657">
    <property type="entry name" value="Imelysin_IrpA-like"/>
    <property type="match status" value="1"/>
</dbReference>
<dbReference type="RefSeq" id="WP_188577766.1">
    <property type="nucleotide sequence ID" value="NZ_BMCT01000002.1"/>
</dbReference>
<feature type="chain" id="PRO_5037760341" evidence="3">
    <location>
        <begin position="23"/>
        <end position="438"/>
    </location>
</feature>
<protein>
    <submittedName>
        <fullName evidence="5">Peptidase</fullName>
    </submittedName>
</protein>
<dbReference type="Proteomes" id="UP000606044">
    <property type="component" value="Unassembled WGS sequence"/>
</dbReference>
<reference evidence="5" key="1">
    <citation type="journal article" date="2014" name="Int. J. Syst. Evol. Microbiol.">
        <title>Complete genome sequence of Corynebacterium casei LMG S-19264T (=DSM 44701T), isolated from a smear-ripened cheese.</title>
        <authorList>
            <consortium name="US DOE Joint Genome Institute (JGI-PGF)"/>
            <person name="Walter F."/>
            <person name="Albersmeier A."/>
            <person name="Kalinowski J."/>
            <person name="Ruckert C."/>
        </authorList>
    </citation>
    <scope>NUCLEOTIDE SEQUENCE</scope>
    <source>
        <strain evidence="5">CCM 7897</strain>
    </source>
</reference>
<keyword evidence="6" id="KW-1185">Reference proteome</keyword>
<evidence type="ECO:0000259" key="4">
    <source>
        <dbReference type="Pfam" id="PF09375"/>
    </source>
</evidence>
<proteinExistence type="predicted"/>
<evidence type="ECO:0000256" key="1">
    <source>
        <dbReference type="ARBA" id="ARBA00004196"/>
    </source>
</evidence>
<sequence>MRAQIIAAALALAFGIAGPASAQTKQADAKPAAAKTTAPTPKQVLTHYADLAQAMYTDSYTAAQEMQTAINAFIAAPSEATQKAARDAWKKARNPYQKTEAFRFGNPIVDEWEGNVNAWPLDEGLIDYVDAKSYGTKSDENPLYTANVIAAKSIRIGKKTIDTTKITPALLHQLNSAGGVEANVGSGWHAIEFLLWGQDLHGTERGAGERPWTDFDKAACTNGNCERRAEYLKVATSTLVADLKEMADDWGPKGKARAALLKKKDKPGLAVIFTGLGSLSYGELAGERMKLGLILHDPEEEHDCFSDNTHNSHYFDEVGIQDVYYGRTTRNDGTVFSGPSVADLVRAADPKIADEIDAKMKGAEAALKVIKDSGDSGKMFYDMMLAEGNTEGNKMVQDGVDALVAQAHAIERGVAVLKIQIKVEGSKSLDDPANAAKK</sequence>
<comment type="caution">
    <text evidence="5">The sequence shown here is derived from an EMBL/GenBank/DDBJ whole genome shotgun (WGS) entry which is preliminary data.</text>
</comment>
<dbReference type="AlphaFoldDB" id="A0A917BVN8"/>
<name>A0A917BVN8_9HYPH</name>
<gene>
    <name evidence="5" type="ORF">GCM10007301_18750</name>
</gene>
<evidence type="ECO:0000256" key="3">
    <source>
        <dbReference type="SAM" id="SignalP"/>
    </source>
</evidence>
<evidence type="ECO:0000313" key="5">
    <source>
        <dbReference type="EMBL" id="GGF59263.1"/>
    </source>
</evidence>
<comment type="subcellular location">
    <subcellularLocation>
        <location evidence="1">Cell envelope</location>
    </subcellularLocation>
</comment>
<dbReference type="Gene3D" id="1.20.1420.20">
    <property type="entry name" value="M75 peptidase, HXXE motif"/>
    <property type="match status" value="1"/>
</dbReference>
<organism evidence="5 6">
    <name type="scientific">Azorhizobium oxalatiphilum</name>
    <dbReference type="NCBI Taxonomy" id="980631"/>
    <lineage>
        <taxon>Bacteria</taxon>
        <taxon>Pseudomonadati</taxon>
        <taxon>Pseudomonadota</taxon>
        <taxon>Alphaproteobacteria</taxon>
        <taxon>Hyphomicrobiales</taxon>
        <taxon>Xanthobacteraceae</taxon>
        <taxon>Azorhizobium</taxon>
    </lineage>
</organism>
<reference evidence="5" key="2">
    <citation type="submission" date="2020-09" db="EMBL/GenBank/DDBJ databases">
        <authorList>
            <person name="Sun Q."/>
            <person name="Sedlacek I."/>
        </authorList>
    </citation>
    <scope>NUCLEOTIDE SEQUENCE</scope>
    <source>
        <strain evidence="5">CCM 7897</strain>
    </source>
</reference>
<dbReference type="EMBL" id="BMCT01000002">
    <property type="protein sequence ID" value="GGF59263.1"/>
    <property type="molecule type" value="Genomic_DNA"/>
</dbReference>
<dbReference type="GO" id="GO:0030313">
    <property type="term" value="C:cell envelope"/>
    <property type="evidence" value="ECO:0007669"/>
    <property type="project" value="UniProtKB-SubCell"/>
</dbReference>
<accession>A0A917BVN8</accession>
<keyword evidence="2 3" id="KW-0732">Signal</keyword>
<evidence type="ECO:0000256" key="2">
    <source>
        <dbReference type="ARBA" id="ARBA00022729"/>
    </source>
</evidence>
<dbReference type="InterPro" id="IPR018976">
    <property type="entry name" value="Imelysin-like"/>
</dbReference>
<evidence type="ECO:0000313" key="6">
    <source>
        <dbReference type="Proteomes" id="UP000606044"/>
    </source>
</evidence>
<feature type="signal peptide" evidence="3">
    <location>
        <begin position="1"/>
        <end position="22"/>
    </location>
</feature>